<accession>A0A7U7G9D4</accession>
<evidence type="ECO:0000313" key="1">
    <source>
        <dbReference type="EMBL" id="CDH43607.1"/>
    </source>
</evidence>
<evidence type="ECO:0000313" key="2">
    <source>
        <dbReference type="Proteomes" id="UP000019184"/>
    </source>
</evidence>
<dbReference type="EMBL" id="CBTK010000031">
    <property type="protein sequence ID" value="CDH43607.1"/>
    <property type="molecule type" value="Genomic_DNA"/>
</dbReference>
<gene>
    <name evidence="1" type="ORF">BN874_1260015</name>
</gene>
<protein>
    <submittedName>
        <fullName evidence="1">Uncharacterized protein</fullName>
    </submittedName>
</protein>
<keyword evidence="2" id="KW-1185">Reference proteome</keyword>
<dbReference type="AlphaFoldDB" id="A0A7U7G9D4"/>
<reference evidence="1 2" key="1">
    <citation type="journal article" date="2014" name="ISME J.">
        <title>Candidatus Competibacter-lineage genomes retrieved from metagenomes reveal functional metabolic diversity.</title>
        <authorList>
            <person name="McIlroy S.J."/>
            <person name="Albertsen M."/>
            <person name="Andresen E.K."/>
            <person name="Saunders A.M."/>
            <person name="Kristiansen R."/>
            <person name="Stokholm-Bjerregaard M."/>
            <person name="Nielsen K.L."/>
            <person name="Nielsen P.H."/>
        </authorList>
    </citation>
    <scope>NUCLEOTIDE SEQUENCE [LARGE SCALE GENOMIC DNA]</scope>
    <source>
        <strain evidence="1 2">Run_B_J11</strain>
    </source>
</reference>
<comment type="caution">
    <text evidence="1">The sequence shown here is derived from an EMBL/GenBank/DDBJ whole genome shotgun (WGS) entry which is preliminary data.</text>
</comment>
<proteinExistence type="predicted"/>
<sequence length="31" mass="3692">MSPLLEFLPLIYDVLKMLEYNLSYLSLIFRG</sequence>
<organism evidence="1 2">
    <name type="scientific">Candidatus Contendobacter odensis Run_B_J11</name>
    <dbReference type="NCBI Taxonomy" id="1400861"/>
    <lineage>
        <taxon>Bacteria</taxon>
        <taxon>Pseudomonadati</taxon>
        <taxon>Pseudomonadota</taxon>
        <taxon>Gammaproteobacteria</taxon>
        <taxon>Candidatus Competibacteraceae</taxon>
        <taxon>Candidatus Contendibacter</taxon>
    </lineage>
</organism>
<dbReference type="Proteomes" id="UP000019184">
    <property type="component" value="Unassembled WGS sequence"/>
</dbReference>
<name>A0A7U7G9D4_9GAMM</name>